<protein>
    <submittedName>
        <fullName evidence="2">Uncharacterized protein</fullName>
    </submittedName>
</protein>
<dbReference type="Proteomes" id="UP000283634">
    <property type="component" value="Unassembled WGS sequence"/>
</dbReference>
<gene>
    <name evidence="2" type="ORF">TraAM80_09508</name>
</gene>
<evidence type="ECO:0000256" key="1">
    <source>
        <dbReference type="SAM" id="MobiDB-lite"/>
    </source>
</evidence>
<evidence type="ECO:0000313" key="2">
    <source>
        <dbReference type="EMBL" id="RNE97111.1"/>
    </source>
</evidence>
<reference evidence="2 3" key="1">
    <citation type="journal article" date="2018" name="BMC Genomics">
        <title>Genomic comparison of Trypanosoma conorhini and Trypanosoma rangeli to Trypanosoma cruzi strains of high and low virulence.</title>
        <authorList>
            <person name="Bradwell K.R."/>
            <person name="Koparde V.N."/>
            <person name="Matveyev A.V."/>
            <person name="Serrano M.G."/>
            <person name="Alves J.M."/>
            <person name="Parikh H."/>
            <person name="Huang B."/>
            <person name="Lee V."/>
            <person name="Espinosa-Alvarez O."/>
            <person name="Ortiz P.A."/>
            <person name="Costa-Martins A.G."/>
            <person name="Teixeira M.M."/>
            <person name="Buck G.A."/>
        </authorList>
    </citation>
    <scope>NUCLEOTIDE SEQUENCE [LARGE SCALE GENOMIC DNA]</scope>
    <source>
        <strain evidence="2 3">AM80</strain>
    </source>
</reference>
<feature type="region of interest" description="Disordered" evidence="1">
    <location>
        <begin position="1"/>
        <end position="50"/>
    </location>
</feature>
<name>A0A3R7JUM2_TRYRA</name>
<dbReference type="RefSeq" id="XP_029233965.1">
    <property type="nucleotide sequence ID" value="XM_029386187.1"/>
</dbReference>
<dbReference type="EMBL" id="MKGL01000600">
    <property type="protein sequence ID" value="RNE97111.1"/>
    <property type="molecule type" value="Genomic_DNA"/>
</dbReference>
<sequence length="106" mass="11755">MKGIFDLPPTLRTPQRTSVLLPATPRQPDIPPTGLPSDVTHTHAARTPGIRQSFSTAMASRQTFRSYVSPVHRTHARRAVNTNLSSSYRMCAECPDGQTNDSRLRL</sequence>
<organism evidence="2 3">
    <name type="scientific">Trypanosoma rangeli</name>
    <dbReference type="NCBI Taxonomy" id="5698"/>
    <lineage>
        <taxon>Eukaryota</taxon>
        <taxon>Discoba</taxon>
        <taxon>Euglenozoa</taxon>
        <taxon>Kinetoplastea</taxon>
        <taxon>Metakinetoplastina</taxon>
        <taxon>Trypanosomatida</taxon>
        <taxon>Trypanosomatidae</taxon>
        <taxon>Trypanosoma</taxon>
        <taxon>Herpetosoma</taxon>
    </lineage>
</organism>
<comment type="caution">
    <text evidence="2">The sequence shown here is derived from an EMBL/GenBank/DDBJ whole genome shotgun (WGS) entry which is preliminary data.</text>
</comment>
<keyword evidence="3" id="KW-1185">Reference proteome</keyword>
<accession>A0A3R7JUM2</accession>
<dbReference type="GeneID" id="40333441"/>
<dbReference type="AlphaFoldDB" id="A0A3R7JUM2"/>
<evidence type="ECO:0000313" key="3">
    <source>
        <dbReference type="Proteomes" id="UP000283634"/>
    </source>
</evidence>
<proteinExistence type="predicted"/>